<organism evidence="1 2">
    <name type="scientific">Actinomadura violacea</name>
    <dbReference type="NCBI Taxonomy" id="2819934"/>
    <lineage>
        <taxon>Bacteria</taxon>
        <taxon>Bacillati</taxon>
        <taxon>Actinomycetota</taxon>
        <taxon>Actinomycetes</taxon>
        <taxon>Streptosporangiales</taxon>
        <taxon>Thermomonosporaceae</taxon>
        <taxon>Actinomadura</taxon>
    </lineage>
</organism>
<gene>
    <name evidence="1" type="ORF">J4709_48250</name>
</gene>
<name>A0ABS3S8P0_9ACTN</name>
<evidence type="ECO:0000313" key="1">
    <source>
        <dbReference type="EMBL" id="MBO2465380.1"/>
    </source>
</evidence>
<evidence type="ECO:0000313" key="2">
    <source>
        <dbReference type="Proteomes" id="UP000680206"/>
    </source>
</evidence>
<proteinExistence type="predicted"/>
<protein>
    <submittedName>
        <fullName evidence="1">Uncharacterized protein</fullName>
    </submittedName>
</protein>
<dbReference type="RefSeq" id="WP_208252226.1">
    <property type="nucleotide sequence ID" value="NZ_JAGEPF010000045.1"/>
</dbReference>
<accession>A0ABS3S8P0</accession>
<dbReference type="Proteomes" id="UP000680206">
    <property type="component" value="Unassembled WGS sequence"/>
</dbReference>
<dbReference type="EMBL" id="JAGEPF010000045">
    <property type="protein sequence ID" value="MBO2465380.1"/>
    <property type="molecule type" value="Genomic_DNA"/>
</dbReference>
<reference evidence="1 2" key="1">
    <citation type="submission" date="2021-03" db="EMBL/GenBank/DDBJ databases">
        <title>Actinomadura violae sp. nov., isolated from lichen in Thailand.</title>
        <authorList>
            <person name="Kanchanasin P."/>
            <person name="Saeng-In P."/>
            <person name="Phongsopitanun W."/>
            <person name="Yuki M."/>
            <person name="Kudo T."/>
            <person name="Ohkuma M."/>
            <person name="Tanasupawat S."/>
        </authorList>
    </citation>
    <scope>NUCLEOTIDE SEQUENCE [LARGE SCALE GENOMIC DNA]</scope>
    <source>
        <strain evidence="1 2">LCR2-06</strain>
    </source>
</reference>
<keyword evidence="2" id="KW-1185">Reference proteome</keyword>
<comment type="caution">
    <text evidence="1">The sequence shown here is derived from an EMBL/GenBank/DDBJ whole genome shotgun (WGS) entry which is preliminary data.</text>
</comment>
<sequence length="94" mass="9910">MSPSRSGVDRARWAPELYAWDIDGDDEHGQAGVTDDRGRAIDHVKDALADASPGTSGEVRRVALSGSGRGCYVDLGTEATAHVDAGTNAVVWTR</sequence>